<dbReference type="GO" id="GO:0006782">
    <property type="term" value="P:protoporphyrinogen IX biosynthetic process"/>
    <property type="evidence" value="ECO:0007669"/>
    <property type="project" value="TreeGrafter"/>
</dbReference>
<evidence type="ECO:0000313" key="8">
    <source>
        <dbReference type="EMBL" id="SMG27781.1"/>
    </source>
</evidence>
<evidence type="ECO:0000256" key="6">
    <source>
        <dbReference type="ARBA" id="ARBA00023133"/>
    </source>
</evidence>
<dbReference type="SUPFAM" id="SSF102886">
    <property type="entry name" value="Coproporphyrinogen III oxidase"/>
    <property type="match status" value="1"/>
</dbReference>
<dbReference type="AlphaFoldDB" id="A0A1X7JI49"/>
<dbReference type="GO" id="GO:0004109">
    <property type="term" value="F:coproporphyrinogen oxidase activity"/>
    <property type="evidence" value="ECO:0007669"/>
    <property type="project" value="UniProtKB-EC"/>
</dbReference>
<keyword evidence="5" id="KW-0560">Oxidoreductase</keyword>
<proteinExistence type="inferred from homology"/>
<comment type="similarity">
    <text evidence="2">Belongs to the aerobic coproporphyrinogen-III oxidase family.</text>
</comment>
<evidence type="ECO:0000313" key="9">
    <source>
        <dbReference type="Proteomes" id="UP000193804"/>
    </source>
</evidence>
<dbReference type="OrthoDB" id="9777553at2"/>
<dbReference type="STRING" id="1028.SAMN05661096_01688"/>
<keyword evidence="9" id="KW-1185">Reference proteome</keyword>
<dbReference type="InterPro" id="IPR001260">
    <property type="entry name" value="Coprogen_oxidase_aer"/>
</dbReference>
<evidence type="ECO:0000256" key="7">
    <source>
        <dbReference type="ARBA" id="ARBA00023244"/>
    </source>
</evidence>
<dbReference type="PRINTS" id="PR00073">
    <property type="entry name" value="COPRGNOXDASE"/>
</dbReference>
<dbReference type="Gene3D" id="3.40.1500.10">
    <property type="entry name" value="Coproporphyrinogen III oxidase, aerobic"/>
    <property type="match status" value="1"/>
</dbReference>
<keyword evidence="6" id="KW-0350">Heme biosynthesis</keyword>
<name>A0A1X7JI49_9BACT</name>
<keyword evidence="7" id="KW-0627">Porphyrin biosynthesis</keyword>
<sequence length="307" mass="35395">MNTDKASIGHFFQELQADICDQISATDGKGKFEIDEWRHAKGGGGKSRLLQNGIVLEKAGVNFSAVEGPAPDGLLKTLEIDNTRSDDLNFFATGVSIVMHPSSPIVPIIHMNVRYFELSNGTYWFGGGIDLTPHIVDKEQAQYFHQQIKNVCDSHDIEYYPKFKKWADDYFYLPHRNETRGVGGIFFDRLSDDDQHTKEEIFSFVKDVGNLFAPVYSHLMEINRDKSFSEQHKKWQYLRRGRYVEFNLVWDRGTKFGLQTNGRTESILMSMPPQANWAYDYQAEKDFEKETVALLKKEVDWLSLKSR</sequence>
<protein>
    <recommendedName>
        <fullName evidence="4">coproporphyrinogen oxidase</fullName>
        <ecNumber evidence="4">1.3.3.3</ecNumber>
    </recommendedName>
</protein>
<reference evidence="9" key="1">
    <citation type="submission" date="2017-04" db="EMBL/GenBank/DDBJ databases">
        <authorList>
            <person name="Varghese N."/>
            <person name="Submissions S."/>
        </authorList>
    </citation>
    <scope>NUCLEOTIDE SEQUENCE [LARGE SCALE GENOMIC DNA]</scope>
    <source>
        <strain evidence="9">DSM 4125</strain>
    </source>
</reference>
<evidence type="ECO:0000256" key="5">
    <source>
        <dbReference type="ARBA" id="ARBA00023002"/>
    </source>
</evidence>
<gene>
    <name evidence="8" type="ORF">SAMN05661096_01688</name>
</gene>
<dbReference type="GO" id="GO:0005737">
    <property type="term" value="C:cytoplasm"/>
    <property type="evidence" value="ECO:0007669"/>
    <property type="project" value="TreeGrafter"/>
</dbReference>
<dbReference type="Pfam" id="PF01218">
    <property type="entry name" value="Coprogen_oxidas"/>
    <property type="match status" value="1"/>
</dbReference>
<dbReference type="EC" id="1.3.3.3" evidence="4"/>
<dbReference type="RefSeq" id="WP_085516618.1">
    <property type="nucleotide sequence ID" value="NZ_FXAW01000003.1"/>
</dbReference>
<dbReference type="PROSITE" id="PS01021">
    <property type="entry name" value="COPROGEN_OXIDASE"/>
    <property type="match status" value="1"/>
</dbReference>
<evidence type="ECO:0000256" key="4">
    <source>
        <dbReference type="ARBA" id="ARBA00012869"/>
    </source>
</evidence>
<comment type="pathway">
    <text evidence="1">Porphyrin-containing compound metabolism; protoporphyrin-IX biosynthesis; protoporphyrinogen-IX from coproporphyrinogen-III (O2 route): step 1/1.</text>
</comment>
<dbReference type="EMBL" id="FXAW01000003">
    <property type="protein sequence ID" value="SMG27781.1"/>
    <property type="molecule type" value="Genomic_DNA"/>
</dbReference>
<dbReference type="PANTHER" id="PTHR10755">
    <property type="entry name" value="COPROPORPHYRINOGEN III OXIDASE, MITOCHONDRIAL"/>
    <property type="match status" value="1"/>
</dbReference>
<dbReference type="InterPro" id="IPR036406">
    <property type="entry name" value="Coprogen_oxidase_aer_sf"/>
</dbReference>
<organism evidence="8 9">
    <name type="scientific">Marivirga sericea</name>
    <dbReference type="NCBI Taxonomy" id="1028"/>
    <lineage>
        <taxon>Bacteria</taxon>
        <taxon>Pseudomonadati</taxon>
        <taxon>Bacteroidota</taxon>
        <taxon>Cytophagia</taxon>
        <taxon>Cytophagales</taxon>
        <taxon>Marivirgaceae</taxon>
        <taxon>Marivirga</taxon>
    </lineage>
</organism>
<dbReference type="NCBIfam" id="NF003727">
    <property type="entry name" value="PRK05330.1"/>
    <property type="match status" value="1"/>
</dbReference>
<dbReference type="InterPro" id="IPR018375">
    <property type="entry name" value="Coprogen_oxidase_CS"/>
</dbReference>
<accession>A0A1X7JI49</accession>
<comment type="subunit">
    <text evidence="3">Homodimer.</text>
</comment>
<dbReference type="PIRSF" id="PIRSF000166">
    <property type="entry name" value="Coproporphyri_ox"/>
    <property type="match status" value="1"/>
</dbReference>
<evidence type="ECO:0000256" key="3">
    <source>
        <dbReference type="ARBA" id="ARBA00011738"/>
    </source>
</evidence>
<evidence type="ECO:0000256" key="2">
    <source>
        <dbReference type="ARBA" id="ARBA00010644"/>
    </source>
</evidence>
<dbReference type="PANTHER" id="PTHR10755:SF0">
    <property type="entry name" value="OXYGEN-DEPENDENT COPROPORPHYRINOGEN-III OXIDASE, MITOCHONDRIAL"/>
    <property type="match status" value="1"/>
</dbReference>
<dbReference type="Proteomes" id="UP000193804">
    <property type="component" value="Unassembled WGS sequence"/>
</dbReference>
<evidence type="ECO:0000256" key="1">
    <source>
        <dbReference type="ARBA" id="ARBA00005168"/>
    </source>
</evidence>